<dbReference type="FunFam" id="3.90.180.10:FF:000067">
    <property type="entry name" value="alcohol dehydrogenase 1-like isoform X1"/>
    <property type="match status" value="1"/>
</dbReference>
<evidence type="ECO:0000256" key="2">
    <source>
        <dbReference type="ARBA" id="ARBA00011738"/>
    </source>
</evidence>
<dbReference type="Pfam" id="PF08240">
    <property type="entry name" value="ADH_N"/>
    <property type="match status" value="1"/>
</dbReference>
<dbReference type="FunFam" id="3.40.50.720:FF:000003">
    <property type="entry name" value="S-(hydroxymethyl)glutathione dehydrogenase"/>
    <property type="match status" value="1"/>
</dbReference>
<dbReference type="Gene3D" id="3.40.50.720">
    <property type="entry name" value="NAD(P)-binding Rossmann-like Domain"/>
    <property type="match status" value="1"/>
</dbReference>
<protein>
    <submittedName>
        <fullName evidence="9">Alcohol dehydrogenase class-3-like isoform X3</fullName>
    </submittedName>
</protein>
<dbReference type="InterPro" id="IPR036291">
    <property type="entry name" value="NAD(P)-bd_dom_sf"/>
</dbReference>
<dbReference type="GO" id="GO:0005829">
    <property type="term" value="C:cytosol"/>
    <property type="evidence" value="ECO:0007669"/>
    <property type="project" value="TreeGrafter"/>
</dbReference>
<feature type="domain" description="Enoyl reductase (ER)" evidence="8">
    <location>
        <begin position="17"/>
        <end position="372"/>
    </location>
</feature>
<dbReference type="InterPro" id="IPR013149">
    <property type="entry name" value="ADH-like_C"/>
</dbReference>
<dbReference type="OrthoDB" id="417550at2759"/>
<dbReference type="InterPro" id="IPR020843">
    <property type="entry name" value="ER"/>
</dbReference>
<dbReference type="Gene3D" id="3.90.180.10">
    <property type="entry name" value="Medium-chain alcohol dehydrogenases, catalytic domain"/>
    <property type="match status" value="1"/>
</dbReference>
<evidence type="ECO:0000256" key="4">
    <source>
        <dbReference type="ARBA" id="ARBA00022833"/>
    </source>
</evidence>
<accession>A0A3S3P5N3</accession>
<evidence type="ECO:0000256" key="5">
    <source>
        <dbReference type="ARBA" id="ARBA00023002"/>
    </source>
</evidence>
<dbReference type="AlphaFoldDB" id="A0A3S3P5N3"/>
<comment type="cofactor">
    <cofactor evidence="1 7">
        <name>Zn(2+)</name>
        <dbReference type="ChEBI" id="CHEBI:29105"/>
    </cofactor>
</comment>
<keyword evidence="4 7" id="KW-0862">Zinc</keyword>
<dbReference type="SUPFAM" id="SSF51735">
    <property type="entry name" value="NAD(P)-binding Rossmann-fold domains"/>
    <property type="match status" value="1"/>
</dbReference>
<comment type="caution">
    <text evidence="9">The sequence shown here is derived from an EMBL/GenBank/DDBJ whole genome shotgun (WGS) entry which is preliminary data.</text>
</comment>
<dbReference type="InterPro" id="IPR013154">
    <property type="entry name" value="ADH-like_N"/>
</dbReference>
<dbReference type="EMBL" id="NCKU01001240">
    <property type="protein sequence ID" value="RWS12645.1"/>
    <property type="molecule type" value="Genomic_DNA"/>
</dbReference>
<sequence length="374" mass="40519">MNPYSKTIQCRAAICFAPNQPLFVKTIEVDPPKDNEVRVKIFANSICHSDINCCTGVYSFIKYPIIPGHEAAGIVESVGKNVSSVVVGDNVLLLVMSYCGLCLLCKNAKTNFCIKQRLVHTTMTDKTTRFKFNGQPVYHLFGISSLSEYTVVDEAQVIKIDQKARLDRVCLMACGFPTGYGAVVKVAKVEPLSMVGVWGLGAVGLAAIYGASKCGASIIIGVDIKEEKKEIAFKFGCTHFLNPTNSETTIKEAIKSITNGFGLDYALECVGSANVVEEAIECTSAYGSIVVVGSTRRDDSFSISPNVFLSGKKLTGALVGGYKSKLEIPNLVAEYVEGKIDIEPFFTGNVDLIRINEAFEELKNGNALRTVIKM</sequence>
<keyword evidence="3 7" id="KW-0479">Metal-binding</keyword>
<evidence type="ECO:0000313" key="9">
    <source>
        <dbReference type="EMBL" id="RWS12645.1"/>
    </source>
</evidence>
<organism evidence="9 10">
    <name type="scientific">Dinothrombium tinctorium</name>
    <dbReference type="NCBI Taxonomy" id="1965070"/>
    <lineage>
        <taxon>Eukaryota</taxon>
        <taxon>Metazoa</taxon>
        <taxon>Ecdysozoa</taxon>
        <taxon>Arthropoda</taxon>
        <taxon>Chelicerata</taxon>
        <taxon>Arachnida</taxon>
        <taxon>Acari</taxon>
        <taxon>Acariformes</taxon>
        <taxon>Trombidiformes</taxon>
        <taxon>Prostigmata</taxon>
        <taxon>Anystina</taxon>
        <taxon>Parasitengona</taxon>
        <taxon>Trombidioidea</taxon>
        <taxon>Trombidiidae</taxon>
        <taxon>Dinothrombium</taxon>
    </lineage>
</organism>
<dbReference type="InterPro" id="IPR011032">
    <property type="entry name" value="GroES-like_sf"/>
</dbReference>
<reference evidence="9 10" key="1">
    <citation type="journal article" date="2018" name="Gigascience">
        <title>Genomes of trombidid mites reveal novel predicted allergens and laterally-transferred genes associated with secondary metabolism.</title>
        <authorList>
            <person name="Dong X."/>
            <person name="Chaisiri K."/>
            <person name="Xia D."/>
            <person name="Armstrong S.D."/>
            <person name="Fang Y."/>
            <person name="Donnelly M.J."/>
            <person name="Kadowaki T."/>
            <person name="McGarry J.W."/>
            <person name="Darby A.C."/>
            <person name="Makepeace B.L."/>
        </authorList>
    </citation>
    <scope>NUCLEOTIDE SEQUENCE [LARGE SCALE GENOMIC DNA]</scope>
    <source>
        <strain evidence="9">UoL-WK</strain>
    </source>
</reference>
<keyword evidence="5" id="KW-0560">Oxidoreductase</keyword>
<evidence type="ECO:0000256" key="3">
    <source>
        <dbReference type="ARBA" id="ARBA00022723"/>
    </source>
</evidence>
<dbReference type="PANTHER" id="PTHR43880">
    <property type="entry name" value="ALCOHOL DEHYDROGENASE"/>
    <property type="match status" value="1"/>
</dbReference>
<dbReference type="SUPFAM" id="SSF50129">
    <property type="entry name" value="GroES-like"/>
    <property type="match status" value="2"/>
</dbReference>
<dbReference type="GO" id="GO:0046294">
    <property type="term" value="P:formaldehyde catabolic process"/>
    <property type="evidence" value="ECO:0007669"/>
    <property type="project" value="TreeGrafter"/>
</dbReference>
<name>A0A3S3P5N3_9ACAR</name>
<gene>
    <name evidence="9" type="ORF">B4U79_13102</name>
</gene>
<keyword evidence="10" id="KW-1185">Reference proteome</keyword>
<comment type="similarity">
    <text evidence="7">Belongs to the zinc-containing alcohol dehydrogenase family.</text>
</comment>
<dbReference type="SMART" id="SM00829">
    <property type="entry name" value="PKS_ER"/>
    <property type="match status" value="1"/>
</dbReference>
<comment type="subunit">
    <text evidence="2">Homodimer.</text>
</comment>
<evidence type="ECO:0000259" key="8">
    <source>
        <dbReference type="SMART" id="SM00829"/>
    </source>
</evidence>
<dbReference type="PANTHER" id="PTHR43880:SF38">
    <property type="entry name" value="ALCOHOL DEHYDROGENASE-RELATED"/>
    <property type="match status" value="1"/>
</dbReference>
<dbReference type="InterPro" id="IPR002328">
    <property type="entry name" value="ADH_Zn_CS"/>
</dbReference>
<dbReference type="Pfam" id="PF00107">
    <property type="entry name" value="ADH_zinc_N"/>
    <property type="match status" value="1"/>
</dbReference>
<dbReference type="PROSITE" id="PS00059">
    <property type="entry name" value="ADH_ZINC"/>
    <property type="match status" value="1"/>
</dbReference>
<dbReference type="Proteomes" id="UP000285301">
    <property type="component" value="Unassembled WGS sequence"/>
</dbReference>
<dbReference type="GO" id="GO:0008270">
    <property type="term" value="F:zinc ion binding"/>
    <property type="evidence" value="ECO:0007669"/>
    <property type="project" value="InterPro"/>
</dbReference>
<dbReference type="GO" id="GO:0051903">
    <property type="term" value="F:S-(hydroxymethyl)glutathione dehydrogenase [NAD(P)+] activity"/>
    <property type="evidence" value="ECO:0007669"/>
    <property type="project" value="TreeGrafter"/>
</dbReference>
<evidence type="ECO:0000256" key="1">
    <source>
        <dbReference type="ARBA" id="ARBA00001947"/>
    </source>
</evidence>
<evidence type="ECO:0000256" key="6">
    <source>
        <dbReference type="ARBA" id="ARBA00023027"/>
    </source>
</evidence>
<keyword evidence="6" id="KW-0520">NAD</keyword>
<evidence type="ECO:0000313" key="10">
    <source>
        <dbReference type="Proteomes" id="UP000285301"/>
    </source>
</evidence>
<proteinExistence type="inferred from homology"/>
<evidence type="ECO:0000256" key="7">
    <source>
        <dbReference type="RuleBase" id="RU361277"/>
    </source>
</evidence>
<dbReference type="STRING" id="1965070.A0A3S3P5N3"/>